<feature type="transmembrane region" description="Helical" evidence="7">
    <location>
        <begin position="6"/>
        <end position="27"/>
    </location>
</feature>
<keyword evidence="8" id="KW-0012">Acyltransferase</keyword>
<keyword evidence="6 7" id="KW-0472">Membrane</keyword>
<reference evidence="8 9" key="1">
    <citation type="submission" date="2021-10" db="EMBL/GenBank/DDBJ databases">
        <authorList>
            <person name="Criscuolo A."/>
        </authorList>
    </citation>
    <scope>NUCLEOTIDE SEQUENCE [LARGE SCALE GENOMIC DNA]</scope>
    <source>
        <strain evidence="9">CIP 111883</strain>
    </source>
</reference>
<dbReference type="InterPro" id="IPR022791">
    <property type="entry name" value="L-PG_synthase/AglD"/>
</dbReference>
<comment type="catalytic activity">
    <reaction evidence="7">
        <text>L-lysyl-tRNA(Lys) + a 1,2-diacyl-sn-glycero-3-phospho-(1'-sn-glycerol) = a 1,2-diacyl-sn-glycero-3-phospho-1'-(3'-O-L-lysyl)-sn-glycerol + tRNA(Lys)</text>
        <dbReference type="Rhea" id="RHEA:10668"/>
        <dbReference type="Rhea" id="RHEA-COMP:9696"/>
        <dbReference type="Rhea" id="RHEA-COMP:9697"/>
        <dbReference type="ChEBI" id="CHEBI:64716"/>
        <dbReference type="ChEBI" id="CHEBI:75792"/>
        <dbReference type="ChEBI" id="CHEBI:78442"/>
        <dbReference type="ChEBI" id="CHEBI:78529"/>
        <dbReference type="EC" id="2.3.2.3"/>
    </reaction>
</comment>
<evidence type="ECO:0000256" key="4">
    <source>
        <dbReference type="ARBA" id="ARBA00022692"/>
    </source>
</evidence>
<gene>
    <name evidence="7 8" type="primary">mprF</name>
    <name evidence="8" type="ORF">BACCIP111883_03395</name>
</gene>
<evidence type="ECO:0000256" key="2">
    <source>
        <dbReference type="ARBA" id="ARBA00022475"/>
    </source>
</evidence>
<evidence type="ECO:0000256" key="5">
    <source>
        <dbReference type="ARBA" id="ARBA00022989"/>
    </source>
</evidence>
<dbReference type="Proteomes" id="UP000789833">
    <property type="component" value="Unassembled WGS sequence"/>
</dbReference>
<sequence>MQILKNTYFLKVVKVIFPLTILIVLYIEGKKQIQTINVGLVFHKVQDIGFLAFIWLVILGLLAVSSMIFYDWLIAKRLKMNVSTKNLCLFGFSANSFANFMGFGGFAGVALRTLFYRKYTTRLPSLLKNVTIILPYMLCGLSVFAWVVLAHELVQPVFLHEYPLLKLPLLIVCGYGPFIVLASHFTKSLVVNEQIKLTAVSVLEWLLAAIVFWQTSIMLNVDVPFIVIFVVFFMAAIAGVLSTVPGGVGAFDFVVLVGLAAFGTNEEKLIALLLLYRLVYYVVPFLASGFYVVYFMFKEKAWEHLLPDKETWSVLCHRILSIWVLIVGVLLLLFPVIPVIVQKIKIANEFLSMEVMQLSQHFSIGIGITLLVLARAIDDKVKRAYYFTFIILVVGLVISFSKGFHVWEAFMFLIAMLLLYFSKNRFYRKRSPYTLLKGLIDGIIILCIALTYVLVGSLQFHYIQRIVPRRLQDLFSLDQQSLWHDVGIGFILAILLLFFGLFFSRENNFGRLFQKVDENSIKEVELSSTSHKPLYYFNYENTTLYYQKWLDNLLIIKELESSLEDCSLAYKKFVEESDKFGFNIIVPQIRKEEISMYAEYGFQIVEIDGKWFAVSKNVSANVAKSNIKWLIRYRK</sequence>
<feature type="transmembrane region" description="Helical" evidence="7">
    <location>
        <begin position="384"/>
        <end position="400"/>
    </location>
</feature>
<evidence type="ECO:0000313" key="9">
    <source>
        <dbReference type="Proteomes" id="UP000789833"/>
    </source>
</evidence>
<comment type="caution">
    <text evidence="8">The sequence shown here is derived from an EMBL/GenBank/DDBJ whole genome shotgun (WGS) entry which is preliminary data.</text>
</comment>
<feature type="transmembrane region" description="Helical" evidence="7">
    <location>
        <begin position="48"/>
        <end position="70"/>
    </location>
</feature>
<evidence type="ECO:0000256" key="6">
    <source>
        <dbReference type="ARBA" id="ARBA00023136"/>
    </source>
</evidence>
<evidence type="ECO:0000256" key="1">
    <source>
        <dbReference type="ARBA" id="ARBA00004651"/>
    </source>
</evidence>
<accession>A0ABN8AEI8</accession>
<organism evidence="8 9">
    <name type="scientific">Sutcliffiella rhizosphaerae</name>
    <dbReference type="NCBI Taxonomy" id="2880967"/>
    <lineage>
        <taxon>Bacteria</taxon>
        <taxon>Bacillati</taxon>
        <taxon>Bacillota</taxon>
        <taxon>Bacilli</taxon>
        <taxon>Bacillales</taxon>
        <taxon>Bacillaceae</taxon>
        <taxon>Sutcliffiella</taxon>
    </lineage>
</organism>
<feature type="transmembrane region" description="Helical" evidence="7">
    <location>
        <begin position="406"/>
        <end position="422"/>
    </location>
</feature>
<feature type="transmembrane region" description="Helical" evidence="7">
    <location>
        <begin position="482"/>
        <end position="503"/>
    </location>
</feature>
<keyword evidence="4 7" id="KW-0812">Transmembrane</keyword>
<dbReference type="Pfam" id="PF03706">
    <property type="entry name" value="LPG_synthase_TM"/>
    <property type="match status" value="1"/>
</dbReference>
<proteinExistence type="inferred from homology"/>
<keyword evidence="2" id="KW-1003">Cell membrane</keyword>
<feature type="transmembrane region" description="Helical" evidence="7">
    <location>
        <begin position="278"/>
        <end position="297"/>
    </location>
</feature>
<comment type="similarity">
    <text evidence="7">Belongs to the LPG synthase family.</text>
</comment>
<feature type="transmembrane region" description="Helical" evidence="7">
    <location>
        <begin position="443"/>
        <end position="462"/>
    </location>
</feature>
<feature type="transmembrane region" description="Helical" evidence="7">
    <location>
        <begin position="90"/>
        <end position="114"/>
    </location>
</feature>
<keyword evidence="7" id="KW-0443">Lipid metabolism</keyword>
<protein>
    <recommendedName>
        <fullName evidence="7">Phosphatidylglycerol lysyltransferase</fullName>
        <ecNumber evidence="7">2.3.2.3</ecNumber>
    </recommendedName>
    <alternativeName>
        <fullName evidence="7">Lysylphosphatidylglycerol synthase</fullName>
    </alternativeName>
</protein>
<dbReference type="EC" id="2.3.2.3" evidence="7"/>
<dbReference type="InterPro" id="IPR051211">
    <property type="entry name" value="PG_lysyltransferase"/>
</dbReference>
<feature type="transmembrane region" description="Helical" evidence="7">
    <location>
        <begin position="318"/>
        <end position="341"/>
    </location>
</feature>
<feature type="transmembrane region" description="Helical" evidence="7">
    <location>
        <begin position="126"/>
        <end position="147"/>
    </location>
</feature>
<feature type="transmembrane region" description="Helical" evidence="7">
    <location>
        <begin position="248"/>
        <end position="266"/>
    </location>
</feature>
<dbReference type="GO" id="GO:0050071">
    <property type="term" value="F:phosphatidylglycerol lysyltransferase activity"/>
    <property type="evidence" value="ECO:0007669"/>
    <property type="project" value="UniProtKB-EC"/>
</dbReference>
<evidence type="ECO:0000313" key="8">
    <source>
        <dbReference type="EMBL" id="CAG9622604.1"/>
    </source>
</evidence>
<dbReference type="EMBL" id="CAKJTJ010000024">
    <property type="protein sequence ID" value="CAG9622604.1"/>
    <property type="molecule type" value="Genomic_DNA"/>
</dbReference>
<name>A0ABN8AEI8_9BACI</name>
<feature type="transmembrane region" description="Helical" evidence="7">
    <location>
        <begin position="361"/>
        <end position="377"/>
    </location>
</feature>
<comment type="function">
    <text evidence="7">Catalyzes the transfer of a lysyl group from L-lysyl-tRNA(Lys) to membrane-bound phosphatidylglycerol (PG), which produces lysylphosphatidylglycerol (LPG), a major component of the bacterial membrane with a positive net charge. LPG synthesis contributes to bacterial virulence as it is involved in the resistance mechanism against cationic antimicrobial peptides (CAMP) produces by the host's immune system (defensins, cathelicidins) and by the competing microorganisms.</text>
</comment>
<dbReference type="PANTHER" id="PTHR34697:SF2">
    <property type="entry name" value="PHOSPHATIDYLGLYCEROL LYSYLTRANSFERASE"/>
    <property type="match status" value="1"/>
</dbReference>
<evidence type="ECO:0000256" key="7">
    <source>
        <dbReference type="RuleBase" id="RU363042"/>
    </source>
</evidence>
<keyword evidence="3 7" id="KW-0808">Transferase</keyword>
<keyword evidence="7" id="KW-0046">Antibiotic resistance</keyword>
<keyword evidence="9" id="KW-1185">Reference proteome</keyword>
<dbReference type="PANTHER" id="PTHR34697">
    <property type="entry name" value="PHOSPHATIDYLGLYCEROL LYSYLTRANSFERASE"/>
    <property type="match status" value="1"/>
</dbReference>
<keyword evidence="5 7" id="KW-1133">Transmembrane helix</keyword>
<evidence type="ECO:0000256" key="3">
    <source>
        <dbReference type="ARBA" id="ARBA00022679"/>
    </source>
</evidence>
<feature type="transmembrane region" description="Helical" evidence="7">
    <location>
        <begin position="167"/>
        <end position="185"/>
    </location>
</feature>
<comment type="subcellular location">
    <subcellularLocation>
        <location evidence="1 7">Cell membrane</location>
        <topology evidence="1 7">Multi-pass membrane protein</topology>
    </subcellularLocation>
</comment>